<gene>
    <name evidence="9" type="primary">LOC109477552</name>
</gene>
<keyword evidence="2 6" id="KW-0732">Signal</keyword>
<dbReference type="Pfam" id="PF13855">
    <property type="entry name" value="LRR_8"/>
    <property type="match status" value="2"/>
</dbReference>
<reference evidence="9" key="1">
    <citation type="submission" date="2025-08" db="UniProtKB">
        <authorList>
            <consortium name="RefSeq"/>
        </authorList>
    </citation>
    <scope>IDENTIFICATION</scope>
    <source>
        <tissue evidence="9">Gonad</tissue>
    </source>
</reference>
<feature type="region of interest" description="Disordered" evidence="4">
    <location>
        <begin position="362"/>
        <end position="384"/>
    </location>
</feature>
<dbReference type="AlphaFoldDB" id="A0A6P4YYJ6"/>
<dbReference type="GeneID" id="109477552"/>
<dbReference type="InterPro" id="IPR000483">
    <property type="entry name" value="Cys-rich_flank_reg_C"/>
</dbReference>
<dbReference type="Proteomes" id="UP000515135">
    <property type="component" value="Unplaced"/>
</dbReference>
<feature type="transmembrane region" description="Helical" evidence="5">
    <location>
        <begin position="394"/>
        <end position="421"/>
    </location>
</feature>
<dbReference type="Gene3D" id="3.80.10.10">
    <property type="entry name" value="Ribonuclease Inhibitor"/>
    <property type="match status" value="2"/>
</dbReference>
<dbReference type="SMART" id="SM00364">
    <property type="entry name" value="LRR_BAC"/>
    <property type="match status" value="6"/>
</dbReference>
<evidence type="ECO:0000313" key="9">
    <source>
        <dbReference type="RefSeq" id="XP_019634430.1"/>
    </source>
</evidence>
<dbReference type="SUPFAM" id="SSF52058">
    <property type="entry name" value="L domain-like"/>
    <property type="match status" value="1"/>
</dbReference>
<protein>
    <submittedName>
        <fullName evidence="9">Carboxypeptidase N subunit 2-like isoform X1</fullName>
    </submittedName>
</protein>
<feature type="compositionally biased region" description="Polar residues" evidence="4">
    <location>
        <begin position="457"/>
        <end position="468"/>
    </location>
</feature>
<dbReference type="InterPro" id="IPR001611">
    <property type="entry name" value="Leu-rich_rpt"/>
</dbReference>
<dbReference type="PROSITE" id="PS51450">
    <property type="entry name" value="LRR"/>
    <property type="match status" value="5"/>
</dbReference>
<dbReference type="GO" id="GO:0005615">
    <property type="term" value="C:extracellular space"/>
    <property type="evidence" value="ECO:0007669"/>
    <property type="project" value="TreeGrafter"/>
</dbReference>
<evidence type="ECO:0000256" key="5">
    <source>
        <dbReference type="SAM" id="Phobius"/>
    </source>
</evidence>
<keyword evidence="1" id="KW-0433">Leucine-rich repeat</keyword>
<organism evidence="8 9">
    <name type="scientific">Branchiostoma belcheri</name>
    <name type="common">Amphioxus</name>
    <dbReference type="NCBI Taxonomy" id="7741"/>
    <lineage>
        <taxon>Eukaryota</taxon>
        <taxon>Metazoa</taxon>
        <taxon>Chordata</taxon>
        <taxon>Cephalochordata</taxon>
        <taxon>Leptocardii</taxon>
        <taxon>Amphioxiformes</taxon>
        <taxon>Branchiostomatidae</taxon>
        <taxon>Branchiostoma</taxon>
    </lineage>
</organism>
<dbReference type="PANTHER" id="PTHR24373:SF383">
    <property type="entry name" value="LEUCINE-RICH REPEAT-CONTAINING PROTEIN 15-LIKE"/>
    <property type="match status" value="1"/>
</dbReference>
<keyword evidence="8" id="KW-1185">Reference proteome</keyword>
<evidence type="ECO:0000259" key="7">
    <source>
        <dbReference type="SMART" id="SM00082"/>
    </source>
</evidence>
<dbReference type="InterPro" id="IPR003591">
    <property type="entry name" value="Leu-rich_rpt_typical-subtyp"/>
</dbReference>
<feature type="compositionally biased region" description="Polar residues" evidence="4">
    <location>
        <begin position="584"/>
        <end position="604"/>
    </location>
</feature>
<dbReference type="SMART" id="SM00082">
    <property type="entry name" value="LRRCT"/>
    <property type="match status" value="1"/>
</dbReference>
<feature type="compositionally biased region" description="Polar residues" evidence="4">
    <location>
        <begin position="435"/>
        <end position="448"/>
    </location>
</feature>
<proteinExistence type="predicted"/>
<dbReference type="FunFam" id="3.80.10.10:FF:001164">
    <property type="entry name" value="GH01279p"/>
    <property type="match status" value="2"/>
</dbReference>
<evidence type="ECO:0000313" key="8">
    <source>
        <dbReference type="Proteomes" id="UP000515135"/>
    </source>
</evidence>
<feature type="chain" id="PRO_5027863366" evidence="6">
    <location>
        <begin position="22"/>
        <end position="604"/>
    </location>
</feature>
<dbReference type="GO" id="GO:0031012">
    <property type="term" value="C:extracellular matrix"/>
    <property type="evidence" value="ECO:0007669"/>
    <property type="project" value="TreeGrafter"/>
</dbReference>
<feature type="region of interest" description="Disordered" evidence="4">
    <location>
        <begin position="457"/>
        <end position="476"/>
    </location>
</feature>
<name>A0A6P4YYJ6_BRABE</name>
<keyword evidence="5" id="KW-0472">Membrane</keyword>
<dbReference type="RefSeq" id="XP_019634430.1">
    <property type="nucleotide sequence ID" value="XM_019778871.1"/>
</dbReference>
<evidence type="ECO:0000256" key="6">
    <source>
        <dbReference type="SAM" id="SignalP"/>
    </source>
</evidence>
<feature type="region of interest" description="Disordered" evidence="4">
    <location>
        <begin position="504"/>
        <end position="523"/>
    </location>
</feature>
<keyword evidence="5" id="KW-1133">Transmembrane helix</keyword>
<feature type="domain" description="LRRCT" evidence="7">
    <location>
        <begin position="305"/>
        <end position="354"/>
    </location>
</feature>
<feature type="region of interest" description="Disordered" evidence="4">
    <location>
        <begin position="569"/>
        <end position="604"/>
    </location>
</feature>
<feature type="compositionally biased region" description="Basic and acidic residues" evidence="4">
    <location>
        <begin position="508"/>
        <end position="521"/>
    </location>
</feature>
<dbReference type="KEGG" id="bbel:109477552"/>
<evidence type="ECO:0000256" key="4">
    <source>
        <dbReference type="SAM" id="MobiDB-lite"/>
    </source>
</evidence>
<dbReference type="InterPro" id="IPR032675">
    <property type="entry name" value="LRR_dom_sf"/>
</dbReference>
<accession>A0A6P4YYJ6</accession>
<dbReference type="OrthoDB" id="676979at2759"/>
<feature type="signal peptide" evidence="6">
    <location>
        <begin position="1"/>
        <end position="21"/>
    </location>
</feature>
<dbReference type="InterPro" id="IPR050328">
    <property type="entry name" value="Dev_Immune_Receptor"/>
</dbReference>
<evidence type="ECO:0000256" key="1">
    <source>
        <dbReference type="ARBA" id="ARBA00022614"/>
    </source>
</evidence>
<keyword evidence="3" id="KW-0677">Repeat</keyword>
<sequence length="604" mass="66594">MSNKARRMLVLLLIILKEAGATQRWDSTCSSSCSSDCWCFNRGLSSVPQDLPTYITQLHLYSNAITTLNQSDFSRYRSLTWLHLGDNQISMIHNKTFHDLTSLTYLNLHDNHLTTLPADIFVGLGNLRYLSLHTNQLTSLSADIFVGLGNLQELWLYSNQLTSLSADIFVGLGNLQRLYLENNQLTSLPADIFGGLGNLNGLRLQSNNIHSIEAGTFNDTTKLTYLFLQNNNISTITADTFGNLLQIKTLFLSGNNINTFPVEALSNLNISVLSELTLDNNQLETLPVMAYDILAYIPIVNIANNPWQCDCRMAPFKQRMSGSYRFEDQIRCARPANLTGQLLRDVNPEDLICEETTPVYSTSSTKHIPDSTDPPFASNVTLTESTTGPADGGIVLSVPLVATLGAIFGLLLICTIAFAVWRMYKRRQRDPPHQGFSNTNPTGTSSGHDQIRLQAVGTSAEVNSQSETSHSDTDHSEHVYDAPIYEGPDVSAGPQGVVYDYENEDEIESTKEGPQSHKHENSQVTAAAKYAAAGPQDAVYGNDDETARLITLASQIDEELVDNQSQIAAAPGADNPHHYEPLRNPSSQQQHTYTSLMPHGSQHN</sequence>
<feature type="region of interest" description="Disordered" evidence="4">
    <location>
        <begin position="429"/>
        <end position="448"/>
    </location>
</feature>
<evidence type="ECO:0000256" key="3">
    <source>
        <dbReference type="ARBA" id="ARBA00022737"/>
    </source>
</evidence>
<evidence type="ECO:0000256" key="2">
    <source>
        <dbReference type="ARBA" id="ARBA00022729"/>
    </source>
</evidence>
<dbReference type="Pfam" id="PF00560">
    <property type="entry name" value="LRR_1"/>
    <property type="match status" value="1"/>
</dbReference>
<dbReference type="PANTHER" id="PTHR24373">
    <property type="entry name" value="SLIT RELATED LEUCINE-RICH REPEAT NEURONAL PROTEIN"/>
    <property type="match status" value="1"/>
</dbReference>
<keyword evidence="5" id="KW-0812">Transmembrane</keyword>
<dbReference type="SMART" id="SM00369">
    <property type="entry name" value="LRR_TYP"/>
    <property type="match status" value="9"/>
</dbReference>